<reference evidence="12 13" key="1">
    <citation type="submission" date="2019-04" db="EMBL/GenBank/DDBJ databases">
        <authorList>
            <person name="Hwang J.C."/>
        </authorList>
    </citation>
    <scope>NUCLEOTIDE SEQUENCE [LARGE SCALE GENOMIC DNA]</scope>
    <source>
        <strain evidence="12 13">IMCC35001</strain>
    </source>
</reference>
<evidence type="ECO:0000256" key="2">
    <source>
        <dbReference type="ARBA" id="ARBA00008772"/>
    </source>
</evidence>
<feature type="region of interest" description="Disordered" evidence="10">
    <location>
        <begin position="479"/>
        <end position="500"/>
    </location>
</feature>
<dbReference type="Proteomes" id="UP000305674">
    <property type="component" value="Unassembled WGS sequence"/>
</dbReference>
<dbReference type="EC" id="6.3.2.2" evidence="8"/>
<sequence>MTDFERNLSRLSDEEGRLALRSLGRGIEREALRILPQGLLARDPHPHSLGSALTNKWITTDFSESLLELITGVNTSVDGLLEELGDIHRYVSRHIGDQLLWPQSMPCFIDHQEDVPIAQYGRSHVGRMKTLYREGLKRRYGAKMQSIAGVHFNFSLPKSLWRALQGDSDQETISAGYFHLIRNFRHQAWILPYLFGASPTLCPSFLDDREVTLEFETLPSGLLALPWATSLRMSDLGYTNSEQSNLRIRYNSVEEYVSDLKRAITLPSERFAQLGLEEGGQRVQLNTNILQIENELYSAIRPKRTAHSGETPSDALARAGVEYIEVRTLDVNPFAPHGISRDQVLLLDLFLLDCLLLPSPCWTDECQQQTQRNFDTVVTRGRQPGLALEHGCGERKLLSQWLGESFDRWRRIAAEIDGEQGRDYLEALDQWQPSVSDPAKTLSGRILALQTREANPVMALAQSHRQYWLQGQSTRLSEARLEQEAAESRQRQRALEQKQSGSFEEYLERYFKGNE</sequence>
<dbReference type="PANTHER" id="PTHR38761">
    <property type="entry name" value="GLUTAMATE--CYSTEINE LIGASE"/>
    <property type="match status" value="1"/>
</dbReference>
<dbReference type="PANTHER" id="PTHR38761:SF1">
    <property type="entry name" value="GLUTAMATE--CYSTEINE LIGASE"/>
    <property type="match status" value="1"/>
</dbReference>
<dbReference type="InterPro" id="IPR014746">
    <property type="entry name" value="Gln_synth/guanido_kin_cat_dom"/>
</dbReference>
<dbReference type="GO" id="GO:0004357">
    <property type="term" value="F:glutamate-cysteine ligase activity"/>
    <property type="evidence" value="ECO:0007669"/>
    <property type="project" value="UniProtKB-UniRule"/>
</dbReference>
<comment type="pathway">
    <text evidence="1 8 9">Sulfur metabolism; glutathione biosynthesis; glutathione from L-cysteine and L-glutamate: step 1/2.</text>
</comment>
<evidence type="ECO:0000256" key="1">
    <source>
        <dbReference type="ARBA" id="ARBA00005006"/>
    </source>
</evidence>
<dbReference type="NCBIfam" id="TIGR01434">
    <property type="entry name" value="glu_cys_ligase"/>
    <property type="match status" value="1"/>
</dbReference>
<keyword evidence="6 8" id="KW-0067">ATP-binding</keyword>
<gene>
    <name evidence="8" type="primary">gshA</name>
    <name evidence="12" type="ORF">FCL40_17030</name>
</gene>
<protein>
    <recommendedName>
        <fullName evidence="8">Glutamate--cysteine ligase</fullName>
        <ecNumber evidence="8">6.3.2.2</ecNumber>
    </recommendedName>
    <alternativeName>
        <fullName evidence="8">Gamma-ECS</fullName>
        <shortName evidence="8">GCS</shortName>
    </alternativeName>
    <alternativeName>
        <fullName evidence="8">Gamma-glutamylcysteine synthetase</fullName>
    </alternativeName>
</protein>
<dbReference type="GO" id="GO:0005524">
    <property type="term" value="F:ATP binding"/>
    <property type="evidence" value="ECO:0007669"/>
    <property type="project" value="UniProtKB-KW"/>
</dbReference>
<dbReference type="OrthoDB" id="9803907at2"/>
<accession>A0A4U1B8M4</accession>
<dbReference type="EMBL" id="SWCI01000017">
    <property type="protein sequence ID" value="TKB46877.1"/>
    <property type="molecule type" value="Genomic_DNA"/>
</dbReference>
<keyword evidence="4 8" id="KW-0317">Glutathione biosynthesis</keyword>
<proteinExistence type="inferred from homology"/>
<evidence type="ECO:0000256" key="9">
    <source>
        <dbReference type="RuleBase" id="RU004391"/>
    </source>
</evidence>
<dbReference type="UniPathway" id="UPA00142">
    <property type="reaction ID" value="UER00209"/>
</dbReference>
<evidence type="ECO:0000256" key="10">
    <source>
        <dbReference type="SAM" id="MobiDB-lite"/>
    </source>
</evidence>
<evidence type="ECO:0000256" key="3">
    <source>
        <dbReference type="ARBA" id="ARBA00022598"/>
    </source>
</evidence>
<evidence type="ECO:0000256" key="8">
    <source>
        <dbReference type="HAMAP-Rule" id="MF_00578"/>
    </source>
</evidence>
<evidence type="ECO:0000256" key="4">
    <source>
        <dbReference type="ARBA" id="ARBA00022684"/>
    </source>
</evidence>
<dbReference type="RefSeq" id="WP_136854496.1">
    <property type="nucleotide sequence ID" value="NZ_SWCI01000017.1"/>
</dbReference>
<dbReference type="Gene3D" id="3.30.590.20">
    <property type="match status" value="1"/>
</dbReference>
<evidence type="ECO:0000256" key="7">
    <source>
        <dbReference type="ARBA" id="ARBA00048819"/>
    </source>
</evidence>
<dbReference type="HAMAP" id="MF_00578">
    <property type="entry name" value="Glu_cys_ligase"/>
    <property type="match status" value="1"/>
</dbReference>
<dbReference type="InterPro" id="IPR007370">
    <property type="entry name" value="Glu_cys_ligase"/>
</dbReference>
<evidence type="ECO:0000256" key="6">
    <source>
        <dbReference type="ARBA" id="ARBA00022840"/>
    </source>
</evidence>
<dbReference type="InterPro" id="IPR006334">
    <property type="entry name" value="Glut_cys_ligase"/>
</dbReference>
<evidence type="ECO:0000313" key="13">
    <source>
        <dbReference type="Proteomes" id="UP000305674"/>
    </source>
</evidence>
<dbReference type="AlphaFoldDB" id="A0A4U1B8M4"/>
<organism evidence="12 13">
    <name type="scientific">Ferrimonas sediminicola</name>
    <dbReference type="NCBI Taxonomy" id="2569538"/>
    <lineage>
        <taxon>Bacteria</taxon>
        <taxon>Pseudomonadati</taxon>
        <taxon>Pseudomonadota</taxon>
        <taxon>Gammaproteobacteria</taxon>
        <taxon>Alteromonadales</taxon>
        <taxon>Ferrimonadaceae</taxon>
        <taxon>Ferrimonas</taxon>
    </lineage>
</organism>
<dbReference type="Pfam" id="PF04262">
    <property type="entry name" value="Glu_cys_ligase"/>
    <property type="match status" value="1"/>
</dbReference>
<evidence type="ECO:0000259" key="11">
    <source>
        <dbReference type="Pfam" id="PF04262"/>
    </source>
</evidence>
<evidence type="ECO:0000313" key="12">
    <source>
        <dbReference type="EMBL" id="TKB46877.1"/>
    </source>
</evidence>
<comment type="catalytic activity">
    <reaction evidence="7 8 9">
        <text>L-cysteine + L-glutamate + ATP = gamma-L-glutamyl-L-cysteine + ADP + phosphate + H(+)</text>
        <dbReference type="Rhea" id="RHEA:13285"/>
        <dbReference type="ChEBI" id="CHEBI:15378"/>
        <dbReference type="ChEBI" id="CHEBI:29985"/>
        <dbReference type="ChEBI" id="CHEBI:30616"/>
        <dbReference type="ChEBI" id="CHEBI:35235"/>
        <dbReference type="ChEBI" id="CHEBI:43474"/>
        <dbReference type="ChEBI" id="CHEBI:58173"/>
        <dbReference type="ChEBI" id="CHEBI:456216"/>
        <dbReference type="EC" id="6.3.2.2"/>
    </reaction>
</comment>
<dbReference type="GO" id="GO:0005829">
    <property type="term" value="C:cytosol"/>
    <property type="evidence" value="ECO:0007669"/>
    <property type="project" value="TreeGrafter"/>
</dbReference>
<keyword evidence="3 8" id="KW-0436">Ligase</keyword>
<dbReference type="GO" id="GO:0006750">
    <property type="term" value="P:glutathione biosynthetic process"/>
    <property type="evidence" value="ECO:0007669"/>
    <property type="project" value="UniProtKB-UniRule"/>
</dbReference>
<name>A0A4U1B8M4_9GAMM</name>
<feature type="compositionally biased region" description="Basic and acidic residues" evidence="10">
    <location>
        <begin position="479"/>
        <end position="496"/>
    </location>
</feature>
<dbReference type="SUPFAM" id="SSF55931">
    <property type="entry name" value="Glutamine synthetase/guanido kinase"/>
    <property type="match status" value="1"/>
</dbReference>
<comment type="similarity">
    <text evidence="2 8">Belongs to the glutamate--cysteine ligase type 1 family. Type 1 subfamily.</text>
</comment>
<comment type="caution">
    <text evidence="12">The sequence shown here is derived from an EMBL/GenBank/DDBJ whole genome shotgun (WGS) entry which is preliminary data.</text>
</comment>
<keyword evidence="13" id="KW-1185">Reference proteome</keyword>
<evidence type="ECO:0000256" key="5">
    <source>
        <dbReference type="ARBA" id="ARBA00022741"/>
    </source>
</evidence>
<feature type="domain" description="Glutamate--cysteine ligase" evidence="11">
    <location>
        <begin position="9"/>
        <end position="377"/>
    </location>
</feature>
<dbReference type="GO" id="GO:0046872">
    <property type="term" value="F:metal ion binding"/>
    <property type="evidence" value="ECO:0007669"/>
    <property type="project" value="TreeGrafter"/>
</dbReference>
<keyword evidence="5 8" id="KW-0547">Nucleotide-binding</keyword>